<keyword evidence="4" id="KW-0408">Iron</keyword>
<dbReference type="RefSeq" id="WP_060799815.1">
    <property type="nucleotide sequence ID" value="NZ_JADNMH010000003.1"/>
</dbReference>
<gene>
    <name evidence="7" type="ORF">HMPREF3229_00567</name>
</gene>
<proteinExistence type="predicted"/>
<dbReference type="AlphaFoldDB" id="A0A133PQU4"/>
<dbReference type="PANTHER" id="PTHR32329">
    <property type="entry name" value="BIFUNCTIONAL PROTEIN [INCLUDES 2-HYDROXYACYL-COA DEHYDRATASE (N-TER) AND ITS ACTIVATOR DOMAIN (C_TERM)-RELATED"/>
    <property type="match status" value="1"/>
</dbReference>
<name>A0A133PQU4_9FIRM</name>
<keyword evidence="5" id="KW-0411">Iron-sulfur</keyword>
<dbReference type="InterPro" id="IPR002731">
    <property type="entry name" value="ATPase_BadF"/>
</dbReference>
<feature type="domain" description="ATPase BadF/BadG/BcrA/BcrD type" evidence="6">
    <location>
        <begin position="9"/>
        <end position="256"/>
    </location>
</feature>
<dbReference type="InterPro" id="IPR043129">
    <property type="entry name" value="ATPase_NBD"/>
</dbReference>
<dbReference type="EMBL" id="LRQE01000021">
    <property type="protein sequence ID" value="KXA30969.1"/>
    <property type="molecule type" value="Genomic_DNA"/>
</dbReference>
<dbReference type="GO" id="GO:0051536">
    <property type="term" value="F:iron-sulfur cluster binding"/>
    <property type="evidence" value="ECO:0007669"/>
    <property type="project" value="UniProtKB-KW"/>
</dbReference>
<dbReference type="Gene3D" id="3.30.420.40">
    <property type="match status" value="2"/>
</dbReference>
<comment type="subunit">
    <text evidence="2">Homodimer.</text>
</comment>
<evidence type="ECO:0000313" key="8">
    <source>
        <dbReference type="Proteomes" id="UP000070174"/>
    </source>
</evidence>
<evidence type="ECO:0000256" key="4">
    <source>
        <dbReference type="ARBA" id="ARBA00023004"/>
    </source>
</evidence>
<dbReference type="Proteomes" id="UP000070174">
    <property type="component" value="Unassembled WGS sequence"/>
</dbReference>
<comment type="caution">
    <text evidence="7">The sequence shown here is derived from an EMBL/GenBank/DDBJ whole genome shotgun (WGS) entry which is preliminary data.</text>
</comment>
<dbReference type="SUPFAM" id="SSF53067">
    <property type="entry name" value="Actin-like ATPase domain"/>
    <property type="match status" value="1"/>
</dbReference>
<dbReference type="InterPro" id="IPR008275">
    <property type="entry name" value="CoA_E_activase_dom"/>
</dbReference>
<dbReference type="Pfam" id="PF01869">
    <property type="entry name" value="BcrAD_BadFG"/>
    <property type="match status" value="1"/>
</dbReference>
<dbReference type="PATRIC" id="fig|54005.3.peg.559"/>
<evidence type="ECO:0000256" key="1">
    <source>
        <dbReference type="ARBA" id="ARBA00001966"/>
    </source>
</evidence>
<protein>
    <submittedName>
        <fullName evidence="7">(R)-2-hydroxyglutaryl-CoA dehydratase activator</fullName>
    </submittedName>
</protein>
<evidence type="ECO:0000259" key="6">
    <source>
        <dbReference type="Pfam" id="PF01869"/>
    </source>
</evidence>
<keyword evidence="3" id="KW-0479">Metal-binding</keyword>
<evidence type="ECO:0000256" key="2">
    <source>
        <dbReference type="ARBA" id="ARBA00011738"/>
    </source>
</evidence>
<evidence type="ECO:0000313" key="7">
    <source>
        <dbReference type="EMBL" id="KXA30969.1"/>
    </source>
</evidence>
<dbReference type="GO" id="GO:0046872">
    <property type="term" value="F:metal ion binding"/>
    <property type="evidence" value="ECO:0007669"/>
    <property type="project" value="UniProtKB-KW"/>
</dbReference>
<evidence type="ECO:0000256" key="5">
    <source>
        <dbReference type="ARBA" id="ARBA00023014"/>
    </source>
</evidence>
<accession>A0A133PQU4</accession>
<sequence length="272" mass="28916">MAEAIYTMGVDIGSTASKSIILKDGKEIISSSCIDVGAGTSGPSRTIKETLENANLTREDISYVMATGYGRTSLEEADFQMSELSCHAKGAYFLFPNVRTIIDIGGQDAKALKIGDNGMLENFVMNDKCAAGTGRFLDVIAKVLEVDVSKLEELDALSTKDVSISSTCTVFAESEVISQLASGSKIEDIVKGIHKSIAARVGSLAKRVGLNDDIIFTGGVALNKGMVRALEENTGHKIYTSPLCQLNGALGAALFGYQKCKLEKLKEKKANA</sequence>
<organism evidence="7">
    <name type="scientific">Peptoniphilus harei</name>
    <dbReference type="NCBI Taxonomy" id="54005"/>
    <lineage>
        <taxon>Bacteria</taxon>
        <taxon>Bacillati</taxon>
        <taxon>Bacillota</taxon>
        <taxon>Tissierellia</taxon>
        <taxon>Tissierellales</taxon>
        <taxon>Peptoniphilaceae</taxon>
        <taxon>Peptoniphilus</taxon>
    </lineage>
</organism>
<dbReference type="FunFam" id="3.30.420.40:FF:000217">
    <property type="entry name" value="2-hydroxyisocaproyl-CoA dehydratase activator"/>
    <property type="match status" value="1"/>
</dbReference>
<reference evidence="7 8" key="1">
    <citation type="submission" date="2016-01" db="EMBL/GenBank/DDBJ databases">
        <authorList>
            <person name="Oliw E.H."/>
        </authorList>
    </citation>
    <scope>NUCLEOTIDE SEQUENCE [LARGE SCALE GENOMIC DNA]</scope>
    <source>
        <strain evidence="7 8">CMW7756A</strain>
    </source>
</reference>
<dbReference type="NCBIfam" id="TIGR00241">
    <property type="entry name" value="CoA_E_activ"/>
    <property type="match status" value="1"/>
</dbReference>
<dbReference type="InterPro" id="IPR051805">
    <property type="entry name" value="Dehydratase_Activator_Redct"/>
</dbReference>
<comment type="cofactor">
    <cofactor evidence="1">
        <name>[4Fe-4S] cluster</name>
        <dbReference type="ChEBI" id="CHEBI:49883"/>
    </cofactor>
</comment>
<evidence type="ECO:0000256" key="3">
    <source>
        <dbReference type="ARBA" id="ARBA00022723"/>
    </source>
</evidence>
<dbReference type="PANTHER" id="PTHR32329:SF2">
    <property type="entry name" value="BIFUNCTIONAL PROTEIN [INCLUDES 2-HYDROXYACYL-COA DEHYDRATASE (N-TER) AND ITS ACTIVATOR DOMAIN (C_TERM)"/>
    <property type="match status" value="1"/>
</dbReference>